<dbReference type="AlphaFoldDB" id="A0A1F5BUU1"/>
<dbReference type="STRING" id="1797298.A2988_02550"/>
<proteinExistence type="predicted"/>
<gene>
    <name evidence="1" type="ORF">A2988_02550</name>
</gene>
<sequence>MQQQTHLFLFMHRKTFAWMLVVALLSWAFSASLFVGVARAASLTGVKDTLTTSDLNVTANHVVSYTSVTAATAGQTIKIQFDPAGDAFNLGTLAFADISTTGMTLTAACSAAASEVTVAIDNAAPDENATFTVCAGDTVAAGAKTVTFSNNRITNPNVTGSYVIRIAGTQTDLADTRVAIIDKVTMTASVDTSLTFTIAGVAAGQAINGDAVTTSAGATATALSFGTLTPGTAKVLGQTLSVTTNARNGFVVTVQQDQNLLSATGADIDLFKDASAVAVPTGWTAPLGTLDVENTYGHYGVTSEDADLNADEFATALYAGDITTARQVFSHTGPADGTTTNKGQTRVGIKIEINALQEAATDYTNSLVYIATPTF</sequence>
<dbReference type="Proteomes" id="UP000176650">
    <property type="component" value="Unassembled WGS sequence"/>
</dbReference>
<dbReference type="EMBL" id="MEYS01000001">
    <property type="protein sequence ID" value="OGD34384.1"/>
    <property type="molecule type" value="Genomic_DNA"/>
</dbReference>
<name>A0A1F5BUU1_9BACT</name>
<protein>
    <submittedName>
        <fullName evidence="1">Uncharacterized protein</fullName>
    </submittedName>
</protein>
<evidence type="ECO:0000313" key="1">
    <source>
        <dbReference type="EMBL" id="OGD34384.1"/>
    </source>
</evidence>
<reference evidence="1 2" key="1">
    <citation type="journal article" date="2016" name="Nat. Commun.">
        <title>Thousands of microbial genomes shed light on interconnected biogeochemical processes in an aquifer system.</title>
        <authorList>
            <person name="Anantharaman K."/>
            <person name="Brown C.T."/>
            <person name="Hug L.A."/>
            <person name="Sharon I."/>
            <person name="Castelle C.J."/>
            <person name="Probst A.J."/>
            <person name="Thomas B.C."/>
            <person name="Singh A."/>
            <person name="Wilkins M.J."/>
            <person name="Karaoz U."/>
            <person name="Brodie E.L."/>
            <person name="Williams K.H."/>
            <person name="Hubbard S.S."/>
            <person name="Banfield J.F."/>
        </authorList>
    </citation>
    <scope>NUCLEOTIDE SEQUENCE [LARGE SCALE GENOMIC DNA]</scope>
</reference>
<accession>A0A1F5BUU1</accession>
<organism evidence="1 2">
    <name type="scientific">Candidatus Azambacteria bacterium RIFCSPLOWO2_01_FULL_46_25</name>
    <dbReference type="NCBI Taxonomy" id="1797298"/>
    <lineage>
        <taxon>Bacteria</taxon>
        <taxon>Candidatus Azamiibacteriota</taxon>
    </lineage>
</organism>
<comment type="caution">
    <text evidence="1">The sequence shown here is derived from an EMBL/GenBank/DDBJ whole genome shotgun (WGS) entry which is preliminary data.</text>
</comment>
<evidence type="ECO:0000313" key="2">
    <source>
        <dbReference type="Proteomes" id="UP000176650"/>
    </source>
</evidence>